<dbReference type="EMBL" id="KN846962">
    <property type="protein sequence ID" value="KIW63378.1"/>
    <property type="molecule type" value="Genomic_DNA"/>
</dbReference>
<feature type="compositionally biased region" description="Polar residues" evidence="1">
    <location>
        <begin position="53"/>
        <end position="68"/>
    </location>
</feature>
<accession>A0A0D2F629</accession>
<protein>
    <submittedName>
        <fullName evidence="2">Uncharacterized protein</fullName>
    </submittedName>
</protein>
<reference evidence="2 3" key="1">
    <citation type="submission" date="2015-01" db="EMBL/GenBank/DDBJ databases">
        <title>The Genome Sequence of Capronia semiimmersa CBS27337.</title>
        <authorList>
            <consortium name="The Broad Institute Genomics Platform"/>
            <person name="Cuomo C."/>
            <person name="de Hoog S."/>
            <person name="Gorbushina A."/>
            <person name="Stielow B."/>
            <person name="Teixiera M."/>
            <person name="Abouelleil A."/>
            <person name="Chapman S.B."/>
            <person name="Priest M."/>
            <person name="Young S.K."/>
            <person name="Wortman J."/>
            <person name="Nusbaum C."/>
            <person name="Birren B."/>
        </authorList>
    </citation>
    <scope>NUCLEOTIDE SEQUENCE [LARGE SCALE GENOMIC DNA]</scope>
    <source>
        <strain evidence="2 3">CBS 27337</strain>
    </source>
</reference>
<keyword evidence="3" id="KW-1185">Reference proteome</keyword>
<dbReference type="HOGENOM" id="CLU_417962_0_0_1"/>
<evidence type="ECO:0000313" key="2">
    <source>
        <dbReference type="EMBL" id="KIW63378.1"/>
    </source>
</evidence>
<evidence type="ECO:0000313" key="3">
    <source>
        <dbReference type="Proteomes" id="UP000054266"/>
    </source>
</evidence>
<dbReference type="Proteomes" id="UP000054266">
    <property type="component" value="Unassembled WGS sequence"/>
</dbReference>
<name>A0A0D2F629_9EURO</name>
<feature type="region of interest" description="Disordered" evidence="1">
    <location>
        <begin position="51"/>
        <end position="70"/>
    </location>
</feature>
<feature type="region of interest" description="Disordered" evidence="1">
    <location>
        <begin position="365"/>
        <end position="385"/>
    </location>
</feature>
<organism evidence="2 3">
    <name type="scientific">Phialophora macrospora</name>
    <dbReference type="NCBI Taxonomy" id="1851006"/>
    <lineage>
        <taxon>Eukaryota</taxon>
        <taxon>Fungi</taxon>
        <taxon>Dikarya</taxon>
        <taxon>Ascomycota</taxon>
        <taxon>Pezizomycotina</taxon>
        <taxon>Eurotiomycetes</taxon>
        <taxon>Chaetothyriomycetidae</taxon>
        <taxon>Chaetothyriales</taxon>
        <taxon>Herpotrichiellaceae</taxon>
        <taxon>Phialophora</taxon>
    </lineage>
</organism>
<dbReference type="AlphaFoldDB" id="A0A0D2F629"/>
<feature type="region of interest" description="Disordered" evidence="1">
    <location>
        <begin position="1"/>
        <end position="25"/>
    </location>
</feature>
<gene>
    <name evidence="2" type="ORF">PV04_10227</name>
</gene>
<sequence length="656" mass="72802">MAPGPFQITPPTLPPNAPKQLLPDPLDFSDYQHLTGVSQCFLHTFPAHPPSGPTTATQPCAASVPTDSPNRELASARQRKALLTSQQLNRILDHYGHQDPFVDFDAHDASDLDQAQQYSLEEEVQISGQEADLGASDVNDDPFLSDTPLVDSTEYDAVRANTSAVPLDFADGANSGGQENYAEHGIDPFQLAPYPLPLHPDAARAILHVPMAKVPEYSLLQLNTRINGRIMKEFPDPGQPLPRSATLLDILQRYMNHLWYEGMDAFIQIRAAAVDLIPFIPKRNWVLLRRYGIWNGEDPRNWLQKRLSERKNILGQAYVDALRKAPRIREPGAAFGNSARDRALKAVTPSRSLMNVHASVSSSKRRSATVVAKTRTTPAKPPASLTDGTYINAYQSANLPPLTQLRQNSLQQTTSSSRELEQTSLLPEFRHVDPLTFAMNFGRTPMPDFQSFFSEHVSARSSPENPLGAFLFLSFWDTPQEYLHAKKQFTDGTHECMRLAGKLIAADPVLRAVDRQQQLESMLLLIGQDIFTRGQEFLTRCAALMEGVSSAEGLRHTFNIALSEVAPFCLSDAIDNASYSFLVEHVGENAYRQPELFTYDLLAQTRAAAIASVTQNQERVQIMLRQWQQMQTANPTGFKLQNLISAAVGPTTSVVH</sequence>
<proteinExistence type="predicted"/>
<evidence type="ECO:0000256" key="1">
    <source>
        <dbReference type="SAM" id="MobiDB-lite"/>
    </source>
</evidence>